<evidence type="ECO:0000256" key="1">
    <source>
        <dbReference type="SAM" id="MobiDB-lite"/>
    </source>
</evidence>
<feature type="compositionally biased region" description="Polar residues" evidence="1">
    <location>
        <begin position="10"/>
        <end position="25"/>
    </location>
</feature>
<proteinExistence type="predicted"/>
<name>A0A2N5RWI2_9BASI</name>
<gene>
    <name evidence="2" type="ORF">PCASD_25477</name>
</gene>
<sequence length="173" mass="19303">MPPTRHQQHSQKWATASTSSSQNPPENLANDKPATSGGLRELTDKEELFAKNAVSVSYKSYGTPKLSKQKDKSGQCMIAYPCTMCGTKINRPTSDLSCSNLIKHASASKAKHKRTVLWLDLGLPVRGQLSQKRFRNCARYGAPKLLVLFPHSLKLVIKRSCIQLFSSIYRLKK</sequence>
<evidence type="ECO:0000313" key="3">
    <source>
        <dbReference type="Proteomes" id="UP000235392"/>
    </source>
</evidence>
<dbReference type="AlphaFoldDB" id="A0A2N5RWI2"/>
<reference evidence="2 3" key="1">
    <citation type="submission" date="2017-11" db="EMBL/GenBank/DDBJ databases">
        <title>De novo assembly and phasing of dikaryotic genomes from two isolates of Puccinia coronata f. sp. avenae, the causal agent of oat crown rust.</title>
        <authorList>
            <person name="Miller M.E."/>
            <person name="Zhang Y."/>
            <person name="Omidvar V."/>
            <person name="Sperschneider J."/>
            <person name="Schwessinger B."/>
            <person name="Raley C."/>
            <person name="Palmer J.M."/>
            <person name="Garnica D."/>
            <person name="Upadhyaya N."/>
            <person name="Rathjen J."/>
            <person name="Taylor J.M."/>
            <person name="Park R.F."/>
            <person name="Dodds P.N."/>
            <person name="Hirsch C.D."/>
            <person name="Kianian S.F."/>
            <person name="Figueroa M."/>
        </authorList>
    </citation>
    <scope>NUCLEOTIDE SEQUENCE [LARGE SCALE GENOMIC DNA]</scope>
    <source>
        <strain evidence="2">12SD80</strain>
    </source>
</reference>
<protein>
    <recommendedName>
        <fullName evidence="4">BED-type domain-containing protein</fullName>
    </recommendedName>
</protein>
<dbReference type="Proteomes" id="UP000235392">
    <property type="component" value="Unassembled WGS sequence"/>
</dbReference>
<feature type="non-terminal residue" evidence="2">
    <location>
        <position position="173"/>
    </location>
</feature>
<evidence type="ECO:0008006" key="4">
    <source>
        <dbReference type="Google" id="ProtNLM"/>
    </source>
</evidence>
<accession>A0A2N5RWI2</accession>
<dbReference type="EMBL" id="PGCI01001354">
    <property type="protein sequence ID" value="PLW05361.1"/>
    <property type="molecule type" value="Genomic_DNA"/>
</dbReference>
<organism evidence="2 3">
    <name type="scientific">Puccinia coronata f. sp. avenae</name>
    <dbReference type="NCBI Taxonomy" id="200324"/>
    <lineage>
        <taxon>Eukaryota</taxon>
        <taxon>Fungi</taxon>
        <taxon>Dikarya</taxon>
        <taxon>Basidiomycota</taxon>
        <taxon>Pucciniomycotina</taxon>
        <taxon>Pucciniomycetes</taxon>
        <taxon>Pucciniales</taxon>
        <taxon>Pucciniaceae</taxon>
        <taxon>Puccinia</taxon>
    </lineage>
</organism>
<feature type="region of interest" description="Disordered" evidence="1">
    <location>
        <begin position="1"/>
        <end position="41"/>
    </location>
</feature>
<comment type="caution">
    <text evidence="2">The sequence shown here is derived from an EMBL/GenBank/DDBJ whole genome shotgun (WGS) entry which is preliminary data.</text>
</comment>
<evidence type="ECO:0000313" key="2">
    <source>
        <dbReference type="EMBL" id="PLW05361.1"/>
    </source>
</evidence>